<keyword evidence="5" id="KW-0460">Magnesium</keyword>
<evidence type="ECO:0000256" key="2">
    <source>
        <dbReference type="ARBA" id="ARBA00022723"/>
    </source>
</evidence>
<proteinExistence type="predicted"/>
<dbReference type="PANTHER" id="PTHR42648:SF11">
    <property type="entry name" value="TRANSPOSON TY4-P GAG-POL POLYPROTEIN"/>
    <property type="match status" value="1"/>
</dbReference>
<evidence type="ECO:0000259" key="13">
    <source>
        <dbReference type="Pfam" id="PF25597"/>
    </source>
</evidence>
<dbReference type="GO" id="GO:0003964">
    <property type="term" value="F:RNA-directed DNA polymerase activity"/>
    <property type="evidence" value="ECO:0007669"/>
    <property type="project" value="UniProtKB-KW"/>
</dbReference>
<keyword evidence="9" id="KW-0233">DNA recombination</keyword>
<evidence type="ECO:0000259" key="12">
    <source>
        <dbReference type="Pfam" id="PF07727"/>
    </source>
</evidence>
<reference evidence="14" key="1">
    <citation type="journal article" date="2019" name="Sci. Rep.">
        <title>Draft genome of Tanacetum cinerariifolium, the natural source of mosquito coil.</title>
        <authorList>
            <person name="Yamashiro T."/>
            <person name="Shiraishi A."/>
            <person name="Satake H."/>
            <person name="Nakayama K."/>
        </authorList>
    </citation>
    <scope>NUCLEOTIDE SEQUENCE</scope>
</reference>
<evidence type="ECO:0000256" key="5">
    <source>
        <dbReference type="ARBA" id="ARBA00022842"/>
    </source>
</evidence>
<evidence type="ECO:0000256" key="1">
    <source>
        <dbReference type="ARBA" id="ARBA00022722"/>
    </source>
</evidence>
<feature type="domain" description="Retroviral polymerase SH3-like" evidence="13">
    <location>
        <begin position="222"/>
        <end position="267"/>
    </location>
</feature>
<evidence type="ECO:0000256" key="3">
    <source>
        <dbReference type="ARBA" id="ARBA00022759"/>
    </source>
</evidence>
<evidence type="ECO:0000256" key="7">
    <source>
        <dbReference type="ARBA" id="ARBA00022918"/>
    </source>
</evidence>
<keyword evidence="2" id="KW-0479">Metal-binding</keyword>
<keyword evidence="8" id="KW-0808">Transferase</keyword>
<dbReference type="GO" id="GO:0015074">
    <property type="term" value="P:DNA integration"/>
    <property type="evidence" value="ECO:0007669"/>
    <property type="project" value="UniProtKB-KW"/>
</dbReference>
<accession>A0A699H2R5</accession>
<dbReference type="EMBL" id="BKCJ010097306">
    <property type="protein sequence ID" value="GEX24537.1"/>
    <property type="molecule type" value="Genomic_DNA"/>
</dbReference>
<dbReference type="GO" id="GO:0046872">
    <property type="term" value="F:metal ion binding"/>
    <property type="evidence" value="ECO:0007669"/>
    <property type="project" value="UniProtKB-KW"/>
</dbReference>
<sequence length="568" mass="63571">MTRYEKYHDWGDLEVDAGLAFDIGYLYLQPCILHPPENCDIFLDVFEESNSTCALAEKERLVALQENMKVMNKWRDLKNLQEEKGQFSPYCGFSARTRVDPNLLNDFNMATNGNGDDVPSAGGGDLPVPDLRTMEELCQPTLNGRGGPISPIAIQATDFRLKNDMIQQAKAVNTACYVQNRVLVTKPHNKTPYELLHGRTPSIGFMRPFGCPVTIINTLDPLGKFVGKVDEGFLVGYSVNSKSFKVFNSRTHIVQETLHVNFLENKPNLAGNQTNLSAGFQDKFNAEKAGEEGDQQYVLFPVWSSGSRNPQNNEEDDAFDGNKHDFDTEKPESEVIISSSISAQSKKQDDMTKKEAKGKSPIESVTGYKDLNVEFEDFSNNNSNEVNADGSIVPTVGQNSLDNTNTFSAVGPSNDAVSPAYEKSSFIDASQLPDDPDMPKLKDITYSDDEDVVGAEADFNNLESSIPEEPKRVHQALKDPSWIEAMQEELLQFKMQKVWVLVDLPHGKKPLEEGIDYEEVFAPIARIEAIRLFLAYASFMGFMVYQMDVKSAFLYETIEEEVYVYQPP</sequence>
<keyword evidence="8" id="KW-0548">Nucleotidyltransferase</keyword>
<keyword evidence="4" id="KW-0378">Hydrolase</keyword>
<keyword evidence="8" id="KW-0239">DNA-directed DNA polymerase</keyword>
<feature type="non-terminal residue" evidence="14">
    <location>
        <position position="568"/>
    </location>
</feature>
<feature type="compositionally biased region" description="Low complexity" evidence="11">
    <location>
        <begin position="334"/>
        <end position="345"/>
    </location>
</feature>
<feature type="region of interest" description="Disordered" evidence="11">
    <location>
        <begin position="303"/>
        <end position="360"/>
    </location>
</feature>
<keyword evidence="3" id="KW-0255">Endonuclease</keyword>
<dbReference type="InterPro" id="IPR057670">
    <property type="entry name" value="SH3_retrovirus"/>
</dbReference>
<keyword evidence="6" id="KW-0229">DNA integration</keyword>
<dbReference type="InterPro" id="IPR039537">
    <property type="entry name" value="Retrotran_Ty1/copia-like"/>
</dbReference>
<dbReference type="GO" id="GO:0016787">
    <property type="term" value="F:hydrolase activity"/>
    <property type="evidence" value="ECO:0007669"/>
    <property type="project" value="UniProtKB-KW"/>
</dbReference>
<dbReference type="AlphaFoldDB" id="A0A699H2R5"/>
<feature type="domain" description="Reverse transcriptase Ty1/copia-type" evidence="12">
    <location>
        <begin position="514"/>
        <end position="568"/>
    </location>
</feature>
<dbReference type="GO" id="GO:0004519">
    <property type="term" value="F:endonuclease activity"/>
    <property type="evidence" value="ECO:0007669"/>
    <property type="project" value="UniProtKB-KW"/>
</dbReference>
<evidence type="ECO:0000256" key="8">
    <source>
        <dbReference type="ARBA" id="ARBA00022932"/>
    </source>
</evidence>
<dbReference type="Pfam" id="PF07727">
    <property type="entry name" value="RVT_2"/>
    <property type="match status" value="1"/>
</dbReference>
<name>A0A699H2R5_TANCI</name>
<dbReference type="Pfam" id="PF25597">
    <property type="entry name" value="SH3_retrovirus"/>
    <property type="match status" value="1"/>
</dbReference>
<protein>
    <submittedName>
        <fullName evidence="14">Retrovirus-related Pol polyprotein from transposon TNT 1-94</fullName>
    </submittedName>
</protein>
<dbReference type="InterPro" id="IPR013103">
    <property type="entry name" value="RVT_2"/>
</dbReference>
<dbReference type="GO" id="GO:0003887">
    <property type="term" value="F:DNA-directed DNA polymerase activity"/>
    <property type="evidence" value="ECO:0007669"/>
    <property type="project" value="UniProtKB-KW"/>
</dbReference>
<feature type="compositionally biased region" description="Basic and acidic residues" evidence="11">
    <location>
        <begin position="346"/>
        <end position="360"/>
    </location>
</feature>
<comment type="caution">
    <text evidence="14">The sequence shown here is derived from an EMBL/GenBank/DDBJ whole genome shotgun (WGS) entry which is preliminary data.</text>
</comment>
<evidence type="ECO:0000256" key="9">
    <source>
        <dbReference type="ARBA" id="ARBA00023172"/>
    </source>
</evidence>
<dbReference type="PANTHER" id="PTHR42648">
    <property type="entry name" value="TRANSPOSASE, PUTATIVE-RELATED"/>
    <property type="match status" value="1"/>
</dbReference>
<keyword evidence="10" id="KW-0511">Multifunctional enzyme</keyword>
<keyword evidence="7" id="KW-0695">RNA-directed DNA polymerase</keyword>
<organism evidence="14">
    <name type="scientific">Tanacetum cinerariifolium</name>
    <name type="common">Dalmatian daisy</name>
    <name type="synonym">Chrysanthemum cinerariifolium</name>
    <dbReference type="NCBI Taxonomy" id="118510"/>
    <lineage>
        <taxon>Eukaryota</taxon>
        <taxon>Viridiplantae</taxon>
        <taxon>Streptophyta</taxon>
        <taxon>Embryophyta</taxon>
        <taxon>Tracheophyta</taxon>
        <taxon>Spermatophyta</taxon>
        <taxon>Magnoliopsida</taxon>
        <taxon>eudicotyledons</taxon>
        <taxon>Gunneridae</taxon>
        <taxon>Pentapetalae</taxon>
        <taxon>asterids</taxon>
        <taxon>campanulids</taxon>
        <taxon>Asterales</taxon>
        <taxon>Asteraceae</taxon>
        <taxon>Asteroideae</taxon>
        <taxon>Anthemideae</taxon>
        <taxon>Anthemidinae</taxon>
        <taxon>Tanacetum</taxon>
    </lineage>
</organism>
<evidence type="ECO:0000256" key="6">
    <source>
        <dbReference type="ARBA" id="ARBA00022908"/>
    </source>
</evidence>
<evidence type="ECO:0000256" key="10">
    <source>
        <dbReference type="ARBA" id="ARBA00023268"/>
    </source>
</evidence>
<evidence type="ECO:0000256" key="11">
    <source>
        <dbReference type="SAM" id="MobiDB-lite"/>
    </source>
</evidence>
<evidence type="ECO:0000313" key="14">
    <source>
        <dbReference type="EMBL" id="GEX24537.1"/>
    </source>
</evidence>
<keyword evidence="1" id="KW-0540">Nuclease</keyword>
<feature type="compositionally biased region" description="Basic and acidic residues" evidence="11">
    <location>
        <begin position="320"/>
        <end position="333"/>
    </location>
</feature>
<gene>
    <name evidence="14" type="ORF">Tci_296512</name>
</gene>
<dbReference type="GO" id="GO:0006310">
    <property type="term" value="P:DNA recombination"/>
    <property type="evidence" value="ECO:0007669"/>
    <property type="project" value="UniProtKB-KW"/>
</dbReference>
<evidence type="ECO:0000256" key="4">
    <source>
        <dbReference type="ARBA" id="ARBA00022801"/>
    </source>
</evidence>